<dbReference type="GO" id="GO:0003677">
    <property type="term" value="F:DNA binding"/>
    <property type="evidence" value="ECO:0007669"/>
    <property type="project" value="InterPro"/>
</dbReference>
<dbReference type="CDD" id="cd02209">
    <property type="entry name" value="cupin_XRE_C"/>
    <property type="match status" value="1"/>
</dbReference>
<dbReference type="HOGENOM" id="CLU_541587_0_0_12"/>
<sequence>MYTGKHLLSLREKANISREELADSIGEPLALIERMEDEAYEPSVSILLKIASALETDISTLIYGKAFDARSVMVTSREERVKVERRRQFDYESLAPSYAGKHIEPFLVDVYPNEPDTLEYSSHEGEEFHYVMEGKLKIIVDGREHLLNVGDSIYFDSSLPHALSSVGDRAKVMVAVYNAASMRHLTRSRKMTELIEAARHLGGRSVVVVLPNDTAIEAVNRAMEERVVEDALLVGDPGTFPEAYRRYANRYEIVPVEHEAGDDADPAQTAYQRRCADRGVALIREGRGHMLMKGNINTAIFMKGVLDKQSGIGSGRRLSLVSIFELPKLNRLIFLTDPGINTALTTGDDLATSRDIILNGIDVARALGVAKPKVAILDANELPSKKLPTTMFAQELSAMEWPNATVYGPLSYDLALYEDSARHKGIEDNPVAGKADILIVPHISGGNFLYKAWAMTMSADVANIVLGATVPLIITSRSDGDMTKFLTLCASAVYSGYEEDGK</sequence>
<dbReference type="KEGG" id="ssm:Spirs_3351"/>
<dbReference type="SUPFAM" id="SSF47413">
    <property type="entry name" value="lambda repressor-like DNA-binding domains"/>
    <property type="match status" value="1"/>
</dbReference>
<dbReference type="InterPro" id="IPR010982">
    <property type="entry name" value="Lambda_DNA-bd_dom_sf"/>
</dbReference>
<dbReference type="Gene3D" id="3.40.718.10">
    <property type="entry name" value="Isopropylmalate Dehydrogenase"/>
    <property type="match status" value="1"/>
</dbReference>
<dbReference type="Gene3D" id="2.60.120.10">
    <property type="entry name" value="Jelly Rolls"/>
    <property type="match status" value="1"/>
</dbReference>
<keyword evidence="5" id="KW-1185">Reference proteome</keyword>
<evidence type="ECO:0000313" key="4">
    <source>
        <dbReference type="EMBL" id="ADK82445.1"/>
    </source>
</evidence>
<proteinExistence type="predicted"/>
<evidence type="ECO:0000256" key="1">
    <source>
        <dbReference type="ARBA" id="ARBA00022679"/>
    </source>
</evidence>
<dbReference type="eggNOG" id="COG1917">
    <property type="taxonomic scope" value="Bacteria"/>
</dbReference>
<dbReference type="InterPro" id="IPR001387">
    <property type="entry name" value="Cro/C1-type_HTH"/>
</dbReference>
<dbReference type="SMART" id="SM00530">
    <property type="entry name" value="HTH_XRE"/>
    <property type="match status" value="1"/>
</dbReference>
<reference evidence="4 5" key="1">
    <citation type="journal article" date="2010" name="Stand. Genomic Sci.">
        <title>Complete genome sequence of Spirochaeta smaragdinae type strain (SEBR 4228).</title>
        <authorList>
            <person name="Mavromatis K."/>
            <person name="Yasawong M."/>
            <person name="Chertkov O."/>
            <person name="Lapidus A."/>
            <person name="Lucas S."/>
            <person name="Nolan M."/>
            <person name="Del Rio T.G."/>
            <person name="Tice H."/>
            <person name="Cheng J.F."/>
            <person name="Pitluck S."/>
            <person name="Liolios K."/>
            <person name="Ivanova N."/>
            <person name="Tapia R."/>
            <person name="Han C."/>
            <person name="Bruce D."/>
            <person name="Goodwin L."/>
            <person name="Pati A."/>
            <person name="Chen A."/>
            <person name="Palaniappan K."/>
            <person name="Land M."/>
            <person name="Hauser L."/>
            <person name="Chang Y.J."/>
            <person name="Jeffries C.D."/>
            <person name="Detter J.C."/>
            <person name="Rohde M."/>
            <person name="Brambilla E."/>
            <person name="Spring S."/>
            <person name="Goker M."/>
            <person name="Sikorski J."/>
            <person name="Woyke T."/>
            <person name="Bristow J."/>
            <person name="Eisen J.A."/>
            <person name="Markowitz V."/>
            <person name="Hugenholtz P."/>
            <person name="Klenk H.P."/>
            <person name="Kyrpides N.C."/>
        </authorList>
    </citation>
    <scope>NUCLEOTIDE SEQUENCE [LARGE SCALE GENOMIC DNA]</scope>
    <source>
        <strain evidence="5">DSM 11293 / JCM 15392 / SEBR 4228</strain>
    </source>
</reference>
<dbReference type="AlphaFoldDB" id="E1RAS7"/>
<dbReference type="GO" id="GO:0016746">
    <property type="term" value="F:acyltransferase activity"/>
    <property type="evidence" value="ECO:0007669"/>
    <property type="project" value="UniProtKB-KW"/>
</dbReference>
<dbReference type="PANTHER" id="PTHR43356:SF2">
    <property type="entry name" value="PHOSPHATE ACETYLTRANSFERASE"/>
    <property type="match status" value="1"/>
</dbReference>
<dbReference type="InterPro" id="IPR002505">
    <property type="entry name" value="PTA_PTB"/>
</dbReference>
<dbReference type="EMBL" id="CP002116">
    <property type="protein sequence ID" value="ADK82445.1"/>
    <property type="molecule type" value="Genomic_DNA"/>
</dbReference>
<accession>E1RAS7</accession>
<feature type="domain" description="HTH cro/C1-type" evidence="3">
    <location>
        <begin position="7"/>
        <end position="61"/>
    </location>
</feature>
<dbReference type="Proteomes" id="UP000002318">
    <property type="component" value="Chromosome"/>
</dbReference>
<evidence type="ECO:0000259" key="3">
    <source>
        <dbReference type="PROSITE" id="PS50943"/>
    </source>
</evidence>
<evidence type="ECO:0000313" key="5">
    <source>
        <dbReference type="Proteomes" id="UP000002318"/>
    </source>
</evidence>
<dbReference type="eggNOG" id="COG1396">
    <property type="taxonomic scope" value="Bacteria"/>
</dbReference>
<gene>
    <name evidence="4" type="ordered locus">Spirs_3351</name>
</gene>
<dbReference type="STRING" id="573413.Spirs_3351"/>
<dbReference type="CDD" id="cd00093">
    <property type="entry name" value="HTH_XRE"/>
    <property type="match status" value="1"/>
</dbReference>
<dbReference type="Pfam" id="PF01381">
    <property type="entry name" value="HTH_3"/>
    <property type="match status" value="1"/>
</dbReference>
<dbReference type="SUPFAM" id="SSF51182">
    <property type="entry name" value="RmlC-like cupins"/>
    <property type="match status" value="1"/>
</dbReference>
<dbReference type="InterPro" id="IPR013096">
    <property type="entry name" value="Cupin_2"/>
</dbReference>
<name>E1RAS7_SEDSS</name>
<dbReference type="InterPro" id="IPR050500">
    <property type="entry name" value="Phos_Acetyltrans/Butyryltrans"/>
</dbReference>
<dbReference type="SUPFAM" id="SSF53659">
    <property type="entry name" value="Isocitrate/Isopropylmalate dehydrogenase-like"/>
    <property type="match status" value="1"/>
</dbReference>
<dbReference type="InterPro" id="IPR011051">
    <property type="entry name" value="RmlC_Cupin_sf"/>
</dbReference>
<dbReference type="eggNOG" id="COG0280">
    <property type="taxonomic scope" value="Bacteria"/>
</dbReference>
<dbReference type="Gene3D" id="1.10.260.40">
    <property type="entry name" value="lambda repressor-like DNA-binding domains"/>
    <property type="match status" value="1"/>
</dbReference>
<dbReference type="PROSITE" id="PS50943">
    <property type="entry name" value="HTH_CROC1"/>
    <property type="match status" value="1"/>
</dbReference>
<keyword evidence="2" id="KW-0012">Acyltransferase</keyword>
<dbReference type="Pfam" id="PF07883">
    <property type="entry name" value="Cupin_2"/>
    <property type="match status" value="1"/>
</dbReference>
<evidence type="ECO:0000256" key="2">
    <source>
        <dbReference type="ARBA" id="ARBA00023315"/>
    </source>
</evidence>
<dbReference type="InterPro" id="IPR014710">
    <property type="entry name" value="RmlC-like_jellyroll"/>
</dbReference>
<protein>
    <submittedName>
        <fullName evidence="4">Transcriptional regulator, XRE family</fullName>
    </submittedName>
</protein>
<dbReference type="PANTHER" id="PTHR43356">
    <property type="entry name" value="PHOSPHATE ACETYLTRANSFERASE"/>
    <property type="match status" value="1"/>
</dbReference>
<dbReference type="Pfam" id="PF01515">
    <property type="entry name" value="PTA_PTB"/>
    <property type="match status" value="1"/>
</dbReference>
<keyword evidence="1" id="KW-0808">Transferase</keyword>
<organism evidence="4 5">
    <name type="scientific">Sediminispirochaeta smaragdinae (strain DSM 11293 / JCM 15392 / SEBR 4228)</name>
    <name type="common">Spirochaeta smaragdinae</name>
    <dbReference type="NCBI Taxonomy" id="573413"/>
    <lineage>
        <taxon>Bacteria</taxon>
        <taxon>Pseudomonadati</taxon>
        <taxon>Spirochaetota</taxon>
        <taxon>Spirochaetia</taxon>
        <taxon>Spirochaetales</taxon>
        <taxon>Spirochaetaceae</taxon>
        <taxon>Sediminispirochaeta</taxon>
    </lineage>
</organism>